<dbReference type="SUPFAM" id="SSF48425">
    <property type="entry name" value="Sec7 domain"/>
    <property type="match status" value="1"/>
</dbReference>
<dbReference type="InterPro" id="IPR056604">
    <property type="entry name" value="GBF1-like_TPR"/>
</dbReference>
<evidence type="ECO:0000259" key="1">
    <source>
        <dbReference type="PROSITE" id="PS50190"/>
    </source>
</evidence>
<dbReference type="PANTHER" id="PTHR10663">
    <property type="entry name" value="GUANYL-NUCLEOTIDE EXCHANGE FACTOR"/>
    <property type="match status" value="1"/>
</dbReference>
<dbReference type="InterPro" id="IPR023394">
    <property type="entry name" value="Sec7_C_sf"/>
</dbReference>
<dbReference type="InterPro" id="IPR035999">
    <property type="entry name" value="Sec7_dom_sf"/>
</dbReference>
<dbReference type="Gene3D" id="1.10.1000.11">
    <property type="entry name" value="Arf Nucleotide-binding Site Opener,domain 2"/>
    <property type="match status" value="1"/>
</dbReference>
<gene>
    <name evidence="2" type="ORF">EV44_g4774</name>
</gene>
<dbReference type="Pfam" id="PF23325">
    <property type="entry name" value="TPR_28"/>
    <property type="match status" value="1"/>
</dbReference>
<sequence length="1531" mass="171372">MASRSINVSIAVDPVVLVTTECITITSAMRKHARWAHSSVSAILGGGMRPISPGPRQMTTQDKPGHLKSQDLSYLDQSRDNNENGLAIRMGLRGKKGRSIQDNPLMVEFGRLRRELAGCQDIHKFDVLSLLNPFLQVIQASATSASITSLALVAISKFFSYNLISPKSPRLVQAMQSLSTAVTHCRFEASDSAADETVLLRILDLMQEMLSGPGGNLLSDESVCEMMETGLSMCCQSRLSELLRRSAEISMIKMTQIIFERLKHLDVEASQIVEALEGNNKGNSDTVKMSPSANGNDAIKSSLATTSIERHSSSFEDNQSLPIVTNPIESSPNVELESTLELIDQSPVKPYSMPSIRELFRVLVDLLDPHDRVHPDALRVITLRIIDVALQVAGPSIAIHPSLAAIAEDRLCRYLFQLIRSDNMAILHESLIVTGTLLATCRNILKLQQEFLLSYLITCLHPRIEIHLEPGMDPLLYAGVPRAPKIVRQHSLRESNGVQPSMQVRERQKVAMEVGSRKPDAREAMVESLAALARIPSYMTELFVNYDCEVDRADLCEDIVGLLSRNSIPDAATWSTTSVPPLCLDALLGYIQFIFERLSDEPKSEGYPDREKLRAQRRKKKIVIEGAEKFNEKPKAGLEFLESQGIIDDLNDPKSVVKFLSTTARISKKVLGDFISKKGNEAILEAFMNTYNFDGKRVDEALRQLLEGFRLPGESALIERIMTSFSKHYCGDSPPDGVANSDAVFVLTYAILMLNTDSYNPNLKATARMTFEQFSNNLRGVNAGKDFDPKYLRDMFDSIKSNEIILPDEHDNKLSFDYTWKEMLLKTESAGHLIACNTNIYDADIFEVLWKPLVATLSYVFISASEDPVLSRVITGFDQCSQIAATFGLTEAVDQIVYCLSSMTTLATKNSLNTTLNTEVRIDNSSVMVSELSVRFGRDFKAQLATVVLFRVINGSEPFISSSWKHILQIWINFFINSLIPPFPAPVFIDISPIPRQITPQIVERGQKSNDIGFFSAFTSYISSYAADDPPEPSDEEIESTLCTIDCVHACYMENVFSNILNLPNETTKTLVKALLDILPDDPSAIIINYKTEAEFSTDSEKLSNRSPVYDPGIVYILEFSVKIVLTNNTTINAVGADVSRALYNVLRNESHYHWMIVARVTFYLLTLLHTSYGYDFIRVPMVLHTISGFKKELFSKSVSLILKGLNLCIDQPSPLRNEIMISPDFWVILRNSLEDESSALIVFNFLESVVLGSPPSIIAENYESAVQLLHEFATAGSIGATVEQKKENKTKKGQKLFKVEIQEKPMIDKIIARGVKATTMIYSLTSRVPILIKQSHLESKEAWAAYWSPIFRALTTQCTNPCREIRHQAFSSLQNTLLCPQLTFDSQEGWTAIFGEVLLPLIIRLLKPEVYSSDPVGMSETRVQAATLLCRIFLHYLALLSQHDGMLDLWLRILEVMDRLMNSGQGDNLEEAVPESLKNVLLVMSNCNYLVPPFKGIDEQREKLWTETWKRIDRFLPNLRQQLDFESKPG</sequence>
<dbReference type="HOGENOM" id="CLU_001204_3_1_1"/>
<evidence type="ECO:0000313" key="3">
    <source>
        <dbReference type="Proteomes" id="UP000030854"/>
    </source>
</evidence>
<dbReference type="EMBL" id="JNVN01000246">
    <property type="protein sequence ID" value="KHJ35807.1"/>
    <property type="molecule type" value="Genomic_DNA"/>
</dbReference>
<dbReference type="CDD" id="cd00171">
    <property type="entry name" value="Sec7"/>
    <property type="match status" value="1"/>
</dbReference>
<dbReference type="Proteomes" id="UP000030854">
    <property type="component" value="Unassembled WGS sequence"/>
</dbReference>
<evidence type="ECO:0000313" key="2">
    <source>
        <dbReference type="EMBL" id="KHJ35807.1"/>
    </source>
</evidence>
<dbReference type="Pfam" id="PF01369">
    <property type="entry name" value="Sec7"/>
    <property type="match status" value="1"/>
</dbReference>
<dbReference type="GO" id="GO:0032012">
    <property type="term" value="P:regulation of ARF protein signal transduction"/>
    <property type="evidence" value="ECO:0007669"/>
    <property type="project" value="InterPro"/>
</dbReference>
<feature type="domain" description="SEC7" evidence="1">
    <location>
        <begin position="612"/>
        <end position="802"/>
    </location>
</feature>
<protein>
    <submittedName>
        <fullName evidence="2">Putative sec7 domain-containing protein</fullName>
    </submittedName>
</protein>
<comment type="caution">
    <text evidence="2">The sequence shown here is derived from an EMBL/GenBank/DDBJ whole genome shotgun (WGS) entry which is preliminary data.</text>
</comment>
<dbReference type="STRING" id="52586.A0A0B1PAW8"/>
<organism evidence="2 3">
    <name type="scientific">Uncinula necator</name>
    <name type="common">Grape powdery mildew</name>
    <dbReference type="NCBI Taxonomy" id="52586"/>
    <lineage>
        <taxon>Eukaryota</taxon>
        <taxon>Fungi</taxon>
        <taxon>Dikarya</taxon>
        <taxon>Ascomycota</taxon>
        <taxon>Pezizomycotina</taxon>
        <taxon>Leotiomycetes</taxon>
        <taxon>Erysiphales</taxon>
        <taxon>Erysiphaceae</taxon>
        <taxon>Erysiphe</taxon>
    </lineage>
</organism>
<dbReference type="InterPro" id="IPR032691">
    <property type="entry name" value="Mon2/Sec7/BIG1-like_HUS"/>
</dbReference>
<dbReference type="InterPro" id="IPR016024">
    <property type="entry name" value="ARM-type_fold"/>
</dbReference>
<reference evidence="2 3" key="1">
    <citation type="journal article" date="2014" name="BMC Genomics">
        <title>Adaptive genomic structural variation in the grape powdery mildew pathogen, Erysiphe necator.</title>
        <authorList>
            <person name="Jones L."/>
            <person name="Riaz S."/>
            <person name="Morales-Cruz A."/>
            <person name="Amrine K.C."/>
            <person name="McGuire B."/>
            <person name="Gubler W.D."/>
            <person name="Walker M.A."/>
            <person name="Cantu D."/>
        </authorList>
    </citation>
    <scope>NUCLEOTIDE SEQUENCE [LARGE SCALE GENOMIC DNA]</scope>
    <source>
        <strain evidence="3">c</strain>
    </source>
</reference>
<dbReference type="PROSITE" id="PS50190">
    <property type="entry name" value="SEC7"/>
    <property type="match status" value="1"/>
</dbReference>
<dbReference type="GO" id="GO:0005794">
    <property type="term" value="C:Golgi apparatus"/>
    <property type="evidence" value="ECO:0007669"/>
    <property type="project" value="EnsemblFungi"/>
</dbReference>
<dbReference type="Pfam" id="PF12783">
    <property type="entry name" value="Sec7-like_HUS"/>
    <property type="match status" value="1"/>
</dbReference>
<accession>A0A0B1PAW8</accession>
<dbReference type="GO" id="GO:0043001">
    <property type="term" value="P:Golgi to plasma membrane protein transport"/>
    <property type="evidence" value="ECO:0007669"/>
    <property type="project" value="EnsemblFungi"/>
</dbReference>
<dbReference type="PANTHER" id="PTHR10663:SF388">
    <property type="entry name" value="GOLGI-SPECIFIC BREFELDIN A-RESISTANCE GUANINE NUCLEOTIDE EXCHANGE FACTOR 1"/>
    <property type="match status" value="1"/>
</dbReference>
<dbReference type="OMA" id="CRDIRHH"/>
<dbReference type="SMART" id="SM00222">
    <property type="entry name" value="Sec7"/>
    <property type="match status" value="1"/>
</dbReference>
<dbReference type="SUPFAM" id="SSF48371">
    <property type="entry name" value="ARM repeat"/>
    <property type="match status" value="1"/>
</dbReference>
<name>A0A0B1PAW8_UNCNE</name>
<dbReference type="InterPro" id="IPR000904">
    <property type="entry name" value="Sec7_dom"/>
</dbReference>
<keyword evidence="3" id="KW-1185">Reference proteome</keyword>
<proteinExistence type="predicted"/>
<dbReference type="Gene3D" id="1.10.220.20">
    <property type="match status" value="1"/>
</dbReference>
<dbReference type="GO" id="GO:0005085">
    <property type="term" value="F:guanyl-nucleotide exchange factor activity"/>
    <property type="evidence" value="ECO:0007669"/>
    <property type="project" value="InterPro"/>
</dbReference>